<dbReference type="AlphaFoldDB" id="A0A8X6RSV0"/>
<gene>
    <name evidence="2" type="ORF">TNCV_2084301</name>
</gene>
<comment type="caution">
    <text evidence="2">The sequence shown here is derived from an EMBL/GenBank/DDBJ whole genome shotgun (WGS) entry which is preliminary data.</text>
</comment>
<feature type="compositionally biased region" description="Basic residues" evidence="1">
    <location>
        <begin position="60"/>
        <end position="73"/>
    </location>
</feature>
<organism evidence="2 3">
    <name type="scientific">Trichonephila clavipes</name>
    <name type="common">Golden silk orbweaver</name>
    <name type="synonym">Nephila clavipes</name>
    <dbReference type="NCBI Taxonomy" id="2585209"/>
    <lineage>
        <taxon>Eukaryota</taxon>
        <taxon>Metazoa</taxon>
        <taxon>Ecdysozoa</taxon>
        <taxon>Arthropoda</taxon>
        <taxon>Chelicerata</taxon>
        <taxon>Arachnida</taxon>
        <taxon>Araneae</taxon>
        <taxon>Araneomorphae</taxon>
        <taxon>Entelegynae</taxon>
        <taxon>Araneoidea</taxon>
        <taxon>Nephilidae</taxon>
        <taxon>Trichonephila</taxon>
    </lineage>
</organism>
<accession>A0A8X6RSV0</accession>
<name>A0A8X6RSV0_TRICX</name>
<evidence type="ECO:0000256" key="1">
    <source>
        <dbReference type="SAM" id="MobiDB-lite"/>
    </source>
</evidence>
<feature type="region of interest" description="Disordered" evidence="1">
    <location>
        <begin position="53"/>
        <end position="73"/>
    </location>
</feature>
<protein>
    <submittedName>
        <fullName evidence="2">Uncharacterized protein</fullName>
    </submittedName>
</protein>
<evidence type="ECO:0000313" key="3">
    <source>
        <dbReference type="Proteomes" id="UP000887159"/>
    </source>
</evidence>
<dbReference type="EMBL" id="BMAU01021189">
    <property type="protein sequence ID" value="GFX95850.1"/>
    <property type="molecule type" value="Genomic_DNA"/>
</dbReference>
<reference evidence="2" key="1">
    <citation type="submission" date="2020-08" db="EMBL/GenBank/DDBJ databases">
        <title>Multicomponent nature underlies the extraordinary mechanical properties of spider dragline silk.</title>
        <authorList>
            <person name="Kono N."/>
            <person name="Nakamura H."/>
            <person name="Mori M."/>
            <person name="Yoshida Y."/>
            <person name="Ohtoshi R."/>
            <person name="Malay A.D."/>
            <person name="Moran D.A.P."/>
            <person name="Tomita M."/>
            <person name="Numata K."/>
            <person name="Arakawa K."/>
        </authorList>
    </citation>
    <scope>NUCLEOTIDE SEQUENCE</scope>
</reference>
<keyword evidence="3" id="KW-1185">Reference proteome</keyword>
<proteinExistence type="predicted"/>
<dbReference type="Proteomes" id="UP000887159">
    <property type="component" value="Unassembled WGS sequence"/>
</dbReference>
<sequence>MFLVTGKGSRNREIRKIEFRKIEVELYCRFSFSSLHLRYWVNRNTLKKSEVARTLEKSAHPRSRGKRGCGHFG</sequence>
<evidence type="ECO:0000313" key="2">
    <source>
        <dbReference type="EMBL" id="GFX95850.1"/>
    </source>
</evidence>